<dbReference type="GO" id="GO:0005739">
    <property type="term" value="C:mitochondrion"/>
    <property type="evidence" value="ECO:0007669"/>
    <property type="project" value="TreeGrafter"/>
</dbReference>
<sequence length="599" mass="65784">MEAATAATSSNANLAEEPDDDVRTLAEPEMEVDIDDAGYENQPDEEQQDPDANENQEEDSQEVIALMFLGVGFLFQKSTTTPNLKFSKDVTDEEILAYTRSLEDGLIPKSRMAPDRSLYRGCSPAVRRKTCVQDFSQDLDRPPLISASEVYFDEEDPDASQKALEWQLSFDASTASRAVLPRCMSPSLEAGLPRDRALRGARILGCDASLQRAMGIGLAVAAELGEPTLSDSICRERTDLGLAFKQQSGRYNVPSPLASRVHGSLRRPKDQVTFSFKRTSFPGFTSRSSVKRATSAPHLRPDGDLPKCSAESIREFIARECTPDKLTVVGVNVAFDELCKWTARSFAEQGPSFSAAAAEGSSPRADMAPAKYTGGELRISRPNPLCHLIFGWEVPGGWNGKWLAAATVLQMFLGGGGSFSTGGPGKGMHTRFFTEILNRHHWVESCQASTVMYIDSGLFTVYATTVPNGAKDFCDVLARVFEGVKVMTQLELDRAKNALSSSIHMNLEMRAVMMEDLGRQMVLSGKVGTAKEFTRMVEEVEKEDLIEVMRVVLASRPSIVAFGAIDKVPPFEVIEQKFKGVRLPVSRKHNPQDRQDQAS</sequence>
<keyword evidence="6" id="KW-1185">Reference proteome</keyword>
<feature type="domain" description="Peptidase M16 C-terminal" evidence="4">
    <location>
        <begin position="308"/>
        <end position="499"/>
    </location>
</feature>
<evidence type="ECO:0000256" key="3">
    <source>
        <dbReference type="SAM" id="MobiDB-lite"/>
    </source>
</evidence>
<evidence type="ECO:0000313" key="5">
    <source>
        <dbReference type="EMBL" id="OLP86929.1"/>
    </source>
</evidence>
<organism evidence="5 6">
    <name type="scientific">Symbiodinium microadriaticum</name>
    <name type="common">Dinoflagellate</name>
    <name type="synonym">Zooxanthella microadriatica</name>
    <dbReference type="NCBI Taxonomy" id="2951"/>
    <lineage>
        <taxon>Eukaryota</taxon>
        <taxon>Sar</taxon>
        <taxon>Alveolata</taxon>
        <taxon>Dinophyceae</taxon>
        <taxon>Suessiales</taxon>
        <taxon>Symbiodiniaceae</taxon>
        <taxon>Symbiodinium</taxon>
    </lineage>
</organism>
<dbReference type="OrthoDB" id="423253at2759"/>
<comment type="similarity">
    <text evidence="2">Belongs to the peptidase M16 family.</text>
</comment>
<dbReference type="InterPro" id="IPR011249">
    <property type="entry name" value="Metalloenz_LuxS/M16"/>
</dbReference>
<feature type="compositionally biased region" description="Low complexity" evidence="3">
    <location>
        <begin position="1"/>
        <end position="13"/>
    </location>
</feature>
<dbReference type="AlphaFoldDB" id="A0A1Q9CVK8"/>
<feature type="region of interest" description="Disordered" evidence="3">
    <location>
        <begin position="1"/>
        <end position="59"/>
    </location>
</feature>
<dbReference type="PANTHER" id="PTHR11851">
    <property type="entry name" value="METALLOPROTEASE"/>
    <property type="match status" value="1"/>
</dbReference>
<evidence type="ECO:0000259" key="4">
    <source>
        <dbReference type="Pfam" id="PF05193"/>
    </source>
</evidence>
<reference evidence="5 6" key="1">
    <citation type="submission" date="2016-02" db="EMBL/GenBank/DDBJ databases">
        <title>Genome analysis of coral dinoflagellate symbionts highlights evolutionary adaptations to a symbiotic lifestyle.</title>
        <authorList>
            <person name="Aranda M."/>
            <person name="Li Y."/>
            <person name="Liew Y.J."/>
            <person name="Baumgarten S."/>
            <person name="Simakov O."/>
            <person name="Wilson M."/>
            <person name="Piel J."/>
            <person name="Ashoor H."/>
            <person name="Bougouffa S."/>
            <person name="Bajic V.B."/>
            <person name="Ryu T."/>
            <person name="Ravasi T."/>
            <person name="Bayer T."/>
            <person name="Micklem G."/>
            <person name="Kim H."/>
            <person name="Bhak J."/>
            <person name="Lajeunesse T.C."/>
            <person name="Voolstra C.R."/>
        </authorList>
    </citation>
    <scope>NUCLEOTIDE SEQUENCE [LARGE SCALE GENOMIC DNA]</scope>
    <source>
        <strain evidence="5 6">CCMP2467</strain>
    </source>
</reference>
<gene>
    <name evidence="5" type="ORF">AK812_SmicGene31913</name>
</gene>
<feature type="compositionally biased region" description="Acidic residues" evidence="3">
    <location>
        <begin position="28"/>
        <end position="59"/>
    </location>
</feature>
<dbReference type="EMBL" id="LSRX01000892">
    <property type="protein sequence ID" value="OLP86929.1"/>
    <property type="molecule type" value="Genomic_DNA"/>
</dbReference>
<dbReference type="GO" id="GO:0046872">
    <property type="term" value="F:metal ion binding"/>
    <property type="evidence" value="ECO:0007669"/>
    <property type="project" value="InterPro"/>
</dbReference>
<comment type="function">
    <text evidence="1">Substrate recognition and binding subunit of the essential mitochondrial processing protease (MPP), which cleaves the mitochondrial sequence off newly imported precursors proteins.</text>
</comment>
<dbReference type="Pfam" id="PF05193">
    <property type="entry name" value="Peptidase_M16_C"/>
    <property type="match status" value="1"/>
</dbReference>
<proteinExistence type="inferred from homology"/>
<evidence type="ECO:0000256" key="1">
    <source>
        <dbReference type="ARBA" id="ARBA00002123"/>
    </source>
</evidence>
<evidence type="ECO:0000313" key="6">
    <source>
        <dbReference type="Proteomes" id="UP000186817"/>
    </source>
</evidence>
<dbReference type="Gene3D" id="3.30.830.10">
    <property type="entry name" value="Metalloenzyme, LuxS/M16 peptidase-like"/>
    <property type="match status" value="1"/>
</dbReference>
<evidence type="ECO:0000256" key="2">
    <source>
        <dbReference type="ARBA" id="ARBA00007261"/>
    </source>
</evidence>
<accession>A0A1Q9CVK8</accession>
<dbReference type="InterPro" id="IPR007863">
    <property type="entry name" value="Peptidase_M16_C"/>
</dbReference>
<dbReference type="PANTHER" id="PTHR11851:SF49">
    <property type="entry name" value="MITOCHONDRIAL-PROCESSING PEPTIDASE SUBUNIT ALPHA"/>
    <property type="match status" value="1"/>
</dbReference>
<protein>
    <submittedName>
        <fullName evidence="5">Putative mitochondrial-processing peptidase subunit alpha-1</fullName>
    </submittedName>
</protein>
<comment type="caution">
    <text evidence="5">The sequence shown here is derived from an EMBL/GenBank/DDBJ whole genome shotgun (WGS) entry which is preliminary data.</text>
</comment>
<dbReference type="SUPFAM" id="SSF63411">
    <property type="entry name" value="LuxS/MPP-like metallohydrolase"/>
    <property type="match status" value="1"/>
</dbReference>
<dbReference type="Proteomes" id="UP000186817">
    <property type="component" value="Unassembled WGS sequence"/>
</dbReference>
<name>A0A1Q9CVK8_SYMMI</name>
<dbReference type="InterPro" id="IPR050361">
    <property type="entry name" value="MPP/UQCRC_Complex"/>
</dbReference>